<dbReference type="InterPro" id="IPR011991">
    <property type="entry name" value="ArsR-like_HTH"/>
</dbReference>
<dbReference type="EMBL" id="CP104013">
    <property type="protein sequence ID" value="UYP44183.1"/>
    <property type="molecule type" value="Genomic_DNA"/>
</dbReference>
<gene>
    <name evidence="2" type="ORF">NEF87_000468</name>
</gene>
<accession>A0ABY6HKZ9</accession>
<keyword evidence="3" id="KW-1185">Reference proteome</keyword>
<feature type="domain" description="HTH arsR-type" evidence="1">
    <location>
        <begin position="265"/>
        <end position="365"/>
    </location>
</feature>
<evidence type="ECO:0000313" key="2">
    <source>
        <dbReference type="EMBL" id="UYP44183.1"/>
    </source>
</evidence>
<name>A0ABY6HKZ9_9ARCH</name>
<dbReference type="InterPro" id="IPR036390">
    <property type="entry name" value="WH_DNA-bd_sf"/>
</dbReference>
<dbReference type="InterPro" id="IPR036388">
    <property type="entry name" value="WH-like_DNA-bd_sf"/>
</dbReference>
<dbReference type="SUPFAM" id="SSF46785">
    <property type="entry name" value="Winged helix' DNA-binding domain"/>
    <property type="match status" value="1"/>
</dbReference>
<dbReference type="CDD" id="cd00090">
    <property type="entry name" value="HTH_ARSR"/>
    <property type="match status" value="1"/>
</dbReference>
<dbReference type="Pfam" id="PF01022">
    <property type="entry name" value="HTH_5"/>
    <property type="match status" value="1"/>
</dbReference>
<dbReference type="SMART" id="SM00418">
    <property type="entry name" value="HTH_ARSR"/>
    <property type="match status" value="1"/>
</dbReference>
<proteinExistence type="predicted"/>
<dbReference type="Gene3D" id="1.10.10.10">
    <property type="entry name" value="Winged helix-like DNA-binding domain superfamily/Winged helix DNA-binding domain"/>
    <property type="match status" value="1"/>
</dbReference>
<organism evidence="2 3">
    <name type="scientific">Candidatus Lokiarchaeum ossiferum</name>
    <dbReference type="NCBI Taxonomy" id="2951803"/>
    <lineage>
        <taxon>Archaea</taxon>
        <taxon>Promethearchaeati</taxon>
        <taxon>Promethearchaeota</taxon>
        <taxon>Promethearchaeia</taxon>
        <taxon>Promethearchaeales</taxon>
        <taxon>Promethearchaeaceae</taxon>
        <taxon>Candidatus Lokiarchaeum</taxon>
    </lineage>
</organism>
<sequence length="370" mass="43712">MKNTDLRKAFKLSYKEGKDGKFENYMSWLENQGFPNYLLNYNLTKKYLFHNLEYLALDLDLIAKLGKSVGYFINNQDDPIHISLVGVKGSGKTLYLNTILSLIKEIEDNLKVNYIDWQNVDNPEKLDEILNDSQLYNILLFDSCEKRKDFFNIFSSKENYFKNKLIISSWAVDTFFYNNDEILNLFPNINTYYINSLTEKNAESLLDILVQEFKGDKQDILSFNSFFFKYSGGNPEMYIRLFIKSVKKQFLLNLDEFTLESINFARDEMNLSLITELEKLSNQHKNFLKEILILSRNQKVYASKLIEKFNLTKATVSYHLSQLKEKKFVIYHPEGRSIFYTINPNLEPYIQIFFRTEAKLNDKTRNLQNL</sequence>
<evidence type="ECO:0000259" key="1">
    <source>
        <dbReference type="PROSITE" id="PS50987"/>
    </source>
</evidence>
<reference evidence="2" key="1">
    <citation type="submission" date="2022-09" db="EMBL/GenBank/DDBJ databases">
        <title>Actin cytoskeleton and complex cell architecture in an #Asgard archaeon.</title>
        <authorList>
            <person name="Ponce Toledo R.I."/>
            <person name="Schleper C."/>
            <person name="Rodrigues Oliveira T."/>
            <person name="Wollweber F."/>
            <person name="Xu J."/>
            <person name="Rittmann S."/>
            <person name="Klingl A."/>
            <person name="Pilhofer M."/>
        </authorList>
    </citation>
    <scope>NUCLEOTIDE SEQUENCE</scope>
    <source>
        <strain evidence="2">B-35</strain>
    </source>
</reference>
<dbReference type="InterPro" id="IPR001845">
    <property type="entry name" value="HTH_ArsR_DNA-bd_dom"/>
</dbReference>
<evidence type="ECO:0000313" key="3">
    <source>
        <dbReference type="Proteomes" id="UP001208689"/>
    </source>
</evidence>
<dbReference type="PROSITE" id="PS50987">
    <property type="entry name" value="HTH_ARSR_2"/>
    <property type="match status" value="1"/>
</dbReference>
<dbReference type="SUPFAM" id="SSF52540">
    <property type="entry name" value="P-loop containing nucleoside triphosphate hydrolases"/>
    <property type="match status" value="2"/>
</dbReference>
<dbReference type="InterPro" id="IPR027417">
    <property type="entry name" value="P-loop_NTPase"/>
</dbReference>
<protein>
    <recommendedName>
        <fullName evidence="1">HTH arsR-type domain-containing protein</fullName>
    </recommendedName>
</protein>
<dbReference type="Proteomes" id="UP001208689">
    <property type="component" value="Chromosome"/>
</dbReference>